<dbReference type="Proteomes" id="UP001229952">
    <property type="component" value="Chromosome"/>
</dbReference>
<accession>A0ABY9HXX1</accession>
<protein>
    <submittedName>
        <fullName evidence="1">Uncharacterized protein</fullName>
    </submittedName>
</protein>
<gene>
    <name evidence="1" type="ORF">P8A22_01415</name>
</gene>
<name>A0ABY9HXX1_9ACTN</name>
<organism evidence="1 2">
    <name type="scientific">Streptomyces laculatispora</name>
    <dbReference type="NCBI Taxonomy" id="887464"/>
    <lineage>
        <taxon>Bacteria</taxon>
        <taxon>Bacillati</taxon>
        <taxon>Actinomycetota</taxon>
        <taxon>Actinomycetes</taxon>
        <taxon>Kitasatosporales</taxon>
        <taxon>Streptomycetaceae</taxon>
        <taxon>Streptomyces</taxon>
    </lineage>
</organism>
<keyword evidence="2" id="KW-1185">Reference proteome</keyword>
<dbReference type="EMBL" id="CP120992">
    <property type="protein sequence ID" value="WLQ38817.1"/>
    <property type="molecule type" value="Genomic_DNA"/>
</dbReference>
<sequence length="140" mass="15100">MSGEVKESVELVVHGLEELRQFGQGKLDGGPGRWVGVRPQPDERFEVFDVRGGVMAEPDLFPGHEAEPVAPVLQAEAAPRGDPDVGRGVPEEDAARCYDGIDAQQVLDTPHAGLGIRGRAVGVVMPATGQDRHRRADFKR</sequence>
<proteinExistence type="predicted"/>
<evidence type="ECO:0000313" key="2">
    <source>
        <dbReference type="Proteomes" id="UP001229952"/>
    </source>
</evidence>
<dbReference type="RefSeq" id="WP_306085497.1">
    <property type="nucleotide sequence ID" value="NZ_CP120992.1"/>
</dbReference>
<evidence type="ECO:0000313" key="1">
    <source>
        <dbReference type="EMBL" id="WLQ38817.1"/>
    </source>
</evidence>
<reference evidence="1 2" key="1">
    <citation type="submission" date="2023-03" db="EMBL/GenBank/DDBJ databases">
        <title>Isolation and description of six Streptomyces strains from soil environments, able to metabolize different microbial glucans.</title>
        <authorList>
            <person name="Widen T."/>
            <person name="Larsbrink J."/>
        </authorList>
    </citation>
    <scope>NUCLEOTIDE SEQUENCE [LARGE SCALE GENOMIC DNA]</scope>
    <source>
        <strain evidence="1 2">Mut2</strain>
    </source>
</reference>